<organism evidence="1 2">
    <name type="scientific">Dipteronia sinensis</name>
    <dbReference type="NCBI Taxonomy" id="43782"/>
    <lineage>
        <taxon>Eukaryota</taxon>
        <taxon>Viridiplantae</taxon>
        <taxon>Streptophyta</taxon>
        <taxon>Embryophyta</taxon>
        <taxon>Tracheophyta</taxon>
        <taxon>Spermatophyta</taxon>
        <taxon>Magnoliopsida</taxon>
        <taxon>eudicotyledons</taxon>
        <taxon>Gunneridae</taxon>
        <taxon>Pentapetalae</taxon>
        <taxon>rosids</taxon>
        <taxon>malvids</taxon>
        <taxon>Sapindales</taxon>
        <taxon>Sapindaceae</taxon>
        <taxon>Hippocastanoideae</taxon>
        <taxon>Acereae</taxon>
        <taxon>Dipteronia</taxon>
    </lineage>
</organism>
<sequence length="109" mass="12384">MSRICEEEFLHKKGKKRIHNLFESLKEGIRQFTSMFNGLAMSCSIQKRKSTERCGDDNGRGTVDAIAKDAKKIDLILSQNKGLDYLQDDVDVLNFSLRGANQRGRLSFT</sequence>
<dbReference type="AlphaFoldDB" id="A0AAE0AYC9"/>
<dbReference type="EMBL" id="JANJYJ010000002">
    <property type="protein sequence ID" value="KAK3226128.1"/>
    <property type="molecule type" value="Genomic_DNA"/>
</dbReference>
<name>A0AAE0AYC9_9ROSI</name>
<accession>A0AAE0AYC9</accession>
<protein>
    <submittedName>
        <fullName evidence="1">Uncharacterized protein</fullName>
    </submittedName>
</protein>
<reference evidence="1" key="1">
    <citation type="journal article" date="2023" name="Plant J.">
        <title>Genome sequences and population genomics provide insights into the demographic history, inbreeding, and mutation load of two 'living fossil' tree species of Dipteronia.</title>
        <authorList>
            <person name="Feng Y."/>
            <person name="Comes H.P."/>
            <person name="Chen J."/>
            <person name="Zhu S."/>
            <person name="Lu R."/>
            <person name="Zhang X."/>
            <person name="Li P."/>
            <person name="Qiu J."/>
            <person name="Olsen K.M."/>
            <person name="Qiu Y."/>
        </authorList>
    </citation>
    <scope>NUCLEOTIDE SEQUENCE</scope>
    <source>
        <strain evidence="1">NBL</strain>
    </source>
</reference>
<proteinExistence type="predicted"/>
<evidence type="ECO:0000313" key="1">
    <source>
        <dbReference type="EMBL" id="KAK3226128.1"/>
    </source>
</evidence>
<evidence type="ECO:0000313" key="2">
    <source>
        <dbReference type="Proteomes" id="UP001281410"/>
    </source>
</evidence>
<dbReference type="Proteomes" id="UP001281410">
    <property type="component" value="Unassembled WGS sequence"/>
</dbReference>
<gene>
    <name evidence="1" type="ORF">Dsin_005990</name>
</gene>
<keyword evidence="2" id="KW-1185">Reference proteome</keyword>
<comment type="caution">
    <text evidence="1">The sequence shown here is derived from an EMBL/GenBank/DDBJ whole genome shotgun (WGS) entry which is preliminary data.</text>
</comment>